<keyword evidence="3" id="KW-1185">Reference proteome</keyword>
<evidence type="ECO:0008006" key="4">
    <source>
        <dbReference type="Google" id="ProtNLM"/>
    </source>
</evidence>
<protein>
    <recommendedName>
        <fullName evidence="4">Protein kinase domain-containing protein</fullName>
    </recommendedName>
</protein>
<feature type="compositionally biased region" description="Basic and acidic residues" evidence="1">
    <location>
        <begin position="449"/>
        <end position="461"/>
    </location>
</feature>
<name>A0A9P8V140_9PEZI</name>
<evidence type="ECO:0000313" key="3">
    <source>
        <dbReference type="Proteomes" id="UP000770015"/>
    </source>
</evidence>
<dbReference type="SUPFAM" id="SSF56112">
    <property type="entry name" value="Protein kinase-like (PK-like)"/>
    <property type="match status" value="1"/>
</dbReference>
<dbReference type="InterPro" id="IPR011009">
    <property type="entry name" value="Kinase-like_dom_sf"/>
</dbReference>
<feature type="region of interest" description="Disordered" evidence="1">
    <location>
        <begin position="316"/>
        <end position="337"/>
    </location>
</feature>
<evidence type="ECO:0000256" key="1">
    <source>
        <dbReference type="SAM" id="MobiDB-lite"/>
    </source>
</evidence>
<feature type="compositionally biased region" description="Polar residues" evidence="1">
    <location>
        <begin position="701"/>
        <end position="712"/>
    </location>
</feature>
<dbReference type="EMBL" id="JAGSXJ010000045">
    <property type="protein sequence ID" value="KAH6662668.1"/>
    <property type="molecule type" value="Genomic_DNA"/>
</dbReference>
<dbReference type="OrthoDB" id="4824076at2759"/>
<dbReference type="Proteomes" id="UP000770015">
    <property type="component" value="Unassembled WGS sequence"/>
</dbReference>
<proteinExistence type="predicted"/>
<organism evidence="2 3">
    <name type="scientific">Plectosphaerella plurivora</name>
    <dbReference type="NCBI Taxonomy" id="936078"/>
    <lineage>
        <taxon>Eukaryota</taxon>
        <taxon>Fungi</taxon>
        <taxon>Dikarya</taxon>
        <taxon>Ascomycota</taxon>
        <taxon>Pezizomycotina</taxon>
        <taxon>Sordariomycetes</taxon>
        <taxon>Hypocreomycetidae</taxon>
        <taxon>Glomerellales</taxon>
        <taxon>Plectosphaerellaceae</taxon>
        <taxon>Plectosphaerella</taxon>
    </lineage>
</organism>
<evidence type="ECO:0000313" key="2">
    <source>
        <dbReference type="EMBL" id="KAH6662668.1"/>
    </source>
</evidence>
<accession>A0A9P8V140</accession>
<sequence length="750" mass="84338">MAPTDSELVNLYDTCIHLPITTHRPPVPFGKKDYKEESTPGVADMSSEAIEGLSYDEVTFARHPRERHEHAGDLPDWFSDNQTATLKIVCPISTSTWGARVVLCEVKSPAVAFWRKMGHKIPTMVVAKIFDPLYYRDCPDMVAEADREYAHEAAAYMHLHDHRQHPSYANKPGLVPRFYGTWTTDITTEHLRKSFMSKPLRKATAAREAKNRAAFDAAVLAAKPSGSSSQTTTLAPQKFRPVRIILLEHIKGSSLSQHLVPAKDDDGYATVVPNLEYESEEKRLAIFASIVDTVVRIEHLGIKIDDIRPSNFIITKKNDPANKKSDPANKKNDSANKTQCDVVMTDFSLTTVNKYTRMGWDLDEWLPRPMHPLTSRDPHDWYSFLGWIPERWLEDPDSYESWGESRFPITDYSPPDVVDWWAKKKHYEEELLKHGMIPPEDDDDDPEWDEKPQRHANDPHGETMTYDNVNNFQSFDDYEKYQKDSAKESRALAALAEAKELVRVRELMERTAKYKADAEARRAAEEGHAEPVETGDPPRREVAEGDVQRLGQQIERLGLSAAPGASSSGSPRPFARPGSSGSPRPSGSSREPDEQMYPKDSKSSDSKKLFGPAQRRRSGHVRESAFDEDPEEEDPFVRPTSSSSSRRTDSSRPLASSGQSGSSRRRAQNRSDETDDTVDTAGTIDSVFTHRTGGTAETADTVYSTQSASSGHSAWRRQRAKVGSPLREEDEDDKGPKEGEDYNPDLYKSN</sequence>
<feature type="compositionally biased region" description="Basic and acidic residues" evidence="1">
    <location>
        <begin position="316"/>
        <end position="334"/>
    </location>
</feature>
<dbReference type="AlphaFoldDB" id="A0A9P8V140"/>
<feature type="compositionally biased region" description="Basic and acidic residues" evidence="1">
    <location>
        <begin position="512"/>
        <end position="547"/>
    </location>
</feature>
<feature type="compositionally biased region" description="Low complexity" evidence="1">
    <location>
        <begin position="638"/>
        <end position="662"/>
    </location>
</feature>
<feature type="compositionally biased region" description="Acidic residues" evidence="1">
    <location>
        <begin position="439"/>
        <end position="448"/>
    </location>
</feature>
<gene>
    <name evidence="2" type="ORF">F5X68DRAFT_266151</name>
</gene>
<feature type="compositionally biased region" description="Low complexity" evidence="1">
    <location>
        <begin position="560"/>
        <end position="589"/>
    </location>
</feature>
<feature type="region of interest" description="Disordered" evidence="1">
    <location>
        <begin position="435"/>
        <end position="468"/>
    </location>
</feature>
<reference evidence="2" key="1">
    <citation type="journal article" date="2021" name="Nat. Commun.">
        <title>Genetic determinants of endophytism in the Arabidopsis root mycobiome.</title>
        <authorList>
            <person name="Mesny F."/>
            <person name="Miyauchi S."/>
            <person name="Thiergart T."/>
            <person name="Pickel B."/>
            <person name="Atanasova L."/>
            <person name="Karlsson M."/>
            <person name="Huettel B."/>
            <person name="Barry K.W."/>
            <person name="Haridas S."/>
            <person name="Chen C."/>
            <person name="Bauer D."/>
            <person name="Andreopoulos W."/>
            <person name="Pangilinan J."/>
            <person name="LaButti K."/>
            <person name="Riley R."/>
            <person name="Lipzen A."/>
            <person name="Clum A."/>
            <person name="Drula E."/>
            <person name="Henrissat B."/>
            <person name="Kohler A."/>
            <person name="Grigoriev I.V."/>
            <person name="Martin F.M."/>
            <person name="Hacquard S."/>
        </authorList>
    </citation>
    <scope>NUCLEOTIDE SEQUENCE</scope>
    <source>
        <strain evidence="2">MPI-SDFR-AT-0117</strain>
    </source>
</reference>
<feature type="compositionally biased region" description="Basic and acidic residues" evidence="1">
    <location>
        <begin position="590"/>
        <end position="608"/>
    </location>
</feature>
<comment type="caution">
    <text evidence="2">The sequence shown here is derived from an EMBL/GenBank/DDBJ whole genome shotgun (WGS) entry which is preliminary data.</text>
</comment>
<feature type="region of interest" description="Disordered" evidence="1">
    <location>
        <begin position="512"/>
        <end position="750"/>
    </location>
</feature>